<feature type="domain" description="DUF3741" evidence="4">
    <location>
        <begin position="84"/>
        <end position="107"/>
    </location>
</feature>
<evidence type="ECO:0000259" key="4">
    <source>
        <dbReference type="Pfam" id="PF14383"/>
    </source>
</evidence>
<accession>A0ABU6SFZ9</accession>
<gene>
    <name evidence="5" type="ORF">PIB30_044692</name>
</gene>
<feature type="compositionally biased region" description="Polar residues" evidence="1">
    <location>
        <begin position="708"/>
        <end position="721"/>
    </location>
</feature>
<evidence type="ECO:0000313" key="5">
    <source>
        <dbReference type="EMBL" id="MED6135256.1"/>
    </source>
</evidence>
<dbReference type="EMBL" id="JASCZI010060683">
    <property type="protein sequence ID" value="MED6135256.1"/>
    <property type="molecule type" value="Genomic_DNA"/>
</dbReference>
<feature type="domain" description="DUF4378" evidence="3">
    <location>
        <begin position="822"/>
        <end position="971"/>
    </location>
</feature>
<dbReference type="InterPro" id="IPR032795">
    <property type="entry name" value="DUF3741-assoc"/>
</dbReference>
<sequence>MEKSRNRRSSVASRNQPHTAVLPQESKQVHRQRQLPDLSPDSVSCGGGVADKDSFSFKFGWRSSKQLFGTPIKKLLADEMLQETESKRRNPGVIARLMGLDGLPANKQQKGSSENHVEKARSRGTSYDGRSSRRSSKDQQEFKDVFEVSEIPMVESSRYSSRVSAEDMRNADDEMSFIEQKFMDAKRLATYQDLQSSKDFHDTLEVLDSNKELLLKYFKRPDSLFKKHLNDLQAAPFESHLGDTEAMQLPEIEKYGNEFDWRLDTNTAWVNCDRSHQRQHDGYPRQFDRRHVMHSSPRSSKLPSKGKHEQGAAPTKIVVLKPNLGKFQNAARNVSSPCSPHIFQSEHANDTEFSDIRFRDSNMNHQQKINLPDTARPLRHNSLESREIAKEITRQMKSSLNNGGCVMSPSYRIRGYAGDDSSCSASGNESTEESVGTPATWGNSSDLNNCSRRSSHSSESSVSREAKKRLSERWKMAHKSQEMPIISKSSTLAEMLAITDKDVKTTNFDGRSTVEPQRNRPGGWVEPLGISSRDGWKDGCIGSLPRSRSLPASSNVFGSPRTITRNEALCDDRFRMPKEAIKRDRRSGRSHDQRHGVNSRSTRSGHKKSWSLHLSELEGNDFSPSFSTIQNKMETNVEEGSSKLEVPVTESLSATLEDTSAIPDTFVTVANEDADSSCEPSDKVLPESSSVLIKVDNTAADKDNSIQQELSAGSPDGSSDCFQPPVPRLESSCGKDTDQPSPVSVLEPSFTDDLSSSCSECFESLSADLQGLRMQLQLLKLESEGYAEGSVLISSDEECGEGSTRLSSKDNRLRRTEDSWESSYIIDVLSESGIDGGQPDPNFEFWHSLECPVSLSVFDELEKRYCDWTTCSRSERRMLFDRINSGIAKIHNQSMNSQPWLSQATTNVGFKLIENRIQDGLLRMLGSQGKVKDDALGKVLVKESQWLDLGDEIDVIGREIEKLLLEEIVAEIAGA</sequence>
<name>A0ABU6SFZ9_9FABA</name>
<evidence type="ECO:0000313" key="6">
    <source>
        <dbReference type="Proteomes" id="UP001341840"/>
    </source>
</evidence>
<feature type="region of interest" description="Disordered" evidence="1">
    <location>
        <begin position="103"/>
        <end position="141"/>
    </location>
</feature>
<feature type="compositionally biased region" description="Basic and acidic residues" evidence="1">
    <location>
        <begin position="275"/>
        <end position="290"/>
    </location>
</feature>
<protein>
    <recommendedName>
        <fullName evidence="7">DUF4378 domain-containing protein</fullName>
    </recommendedName>
</protein>
<feature type="region of interest" description="Disordered" evidence="1">
    <location>
        <begin position="579"/>
        <end position="610"/>
    </location>
</feature>
<evidence type="ECO:0000259" key="3">
    <source>
        <dbReference type="Pfam" id="PF14309"/>
    </source>
</evidence>
<reference evidence="5 6" key="1">
    <citation type="journal article" date="2023" name="Plants (Basel)">
        <title>Bridging the Gap: Combining Genomics and Transcriptomics Approaches to Understand Stylosanthes scabra, an Orphan Legume from the Brazilian Caatinga.</title>
        <authorList>
            <person name="Ferreira-Neto J.R.C."/>
            <person name="da Silva M.D."/>
            <person name="Binneck E."/>
            <person name="de Melo N.F."/>
            <person name="da Silva R.H."/>
            <person name="de Melo A.L.T.M."/>
            <person name="Pandolfi V."/>
            <person name="Bustamante F.O."/>
            <person name="Brasileiro-Vidal A.C."/>
            <person name="Benko-Iseppon A.M."/>
        </authorList>
    </citation>
    <scope>NUCLEOTIDE SEQUENCE [LARGE SCALE GENOMIC DNA]</scope>
    <source>
        <tissue evidence="5">Leaves</tissue>
    </source>
</reference>
<dbReference type="Pfam" id="PF14309">
    <property type="entry name" value="DUF4378"/>
    <property type="match status" value="1"/>
</dbReference>
<feature type="domain" description="DUF3741" evidence="2">
    <location>
        <begin position="179"/>
        <end position="223"/>
    </location>
</feature>
<comment type="caution">
    <text evidence="5">The sequence shown here is derived from an EMBL/GenBank/DDBJ whole genome shotgun (WGS) entry which is preliminary data.</text>
</comment>
<evidence type="ECO:0000259" key="2">
    <source>
        <dbReference type="Pfam" id="PF12552"/>
    </source>
</evidence>
<dbReference type="Pfam" id="PF14383">
    <property type="entry name" value="VARLMGL"/>
    <property type="match status" value="1"/>
</dbReference>
<feature type="region of interest" description="Disordered" evidence="1">
    <location>
        <begin position="1"/>
        <end position="47"/>
    </location>
</feature>
<feature type="region of interest" description="Disordered" evidence="1">
    <location>
        <begin position="507"/>
        <end position="529"/>
    </location>
</feature>
<feature type="region of interest" description="Disordered" evidence="1">
    <location>
        <begin position="275"/>
        <end position="312"/>
    </location>
</feature>
<evidence type="ECO:0008006" key="7">
    <source>
        <dbReference type="Google" id="ProtNLM"/>
    </source>
</evidence>
<dbReference type="Proteomes" id="UP001341840">
    <property type="component" value="Unassembled WGS sequence"/>
</dbReference>
<organism evidence="5 6">
    <name type="scientific">Stylosanthes scabra</name>
    <dbReference type="NCBI Taxonomy" id="79078"/>
    <lineage>
        <taxon>Eukaryota</taxon>
        <taxon>Viridiplantae</taxon>
        <taxon>Streptophyta</taxon>
        <taxon>Embryophyta</taxon>
        <taxon>Tracheophyta</taxon>
        <taxon>Spermatophyta</taxon>
        <taxon>Magnoliopsida</taxon>
        <taxon>eudicotyledons</taxon>
        <taxon>Gunneridae</taxon>
        <taxon>Pentapetalae</taxon>
        <taxon>rosids</taxon>
        <taxon>fabids</taxon>
        <taxon>Fabales</taxon>
        <taxon>Fabaceae</taxon>
        <taxon>Papilionoideae</taxon>
        <taxon>50 kb inversion clade</taxon>
        <taxon>dalbergioids sensu lato</taxon>
        <taxon>Dalbergieae</taxon>
        <taxon>Pterocarpus clade</taxon>
        <taxon>Stylosanthes</taxon>
    </lineage>
</organism>
<feature type="compositionally biased region" description="Polar residues" evidence="1">
    <location>
        <begin position="507"/>
        <end position="516"/>
    </location>
</feature>
<proteinExistence type="predicted"/>
<feature type="region of interest" description="Disordered" evidence="1">
    <location>
        <begin position="418"/>
        <end position="476"/>
    </location>
</feature>
<keyword evidence="6" id="KW-1185">Reference proteome</keyword>
<feature type="compositionally biased region" description="Polar residues" evidence="1">
    <location>
        <begin position="440"/>
        <end position="450"/>
    </location>
</feature>
<feature type="compositionally biased region" description="Basic and acidic residues" evidence="1">
    <location>
        <begin position="579"/>
        <end position="595"/>
    </location>
</feature>
<dbReference type="PANTHER" id="PTHR46836:SF8">
    <property type="entry name" value="AFADIN"/>
    <property type="match status" value="1"/>
</dbReference>
<dbReference type="InterPro" id="IPR022212">
    <property type="entry name" value="DUF3741"/>
</dbReference>
<dbReference type="Pfam" id="PF12552">
    <property type="entry name" value="DUF3741"/>
    <property type="match status" value="1"/>
</dbReference>
<dbReference type="InterPro" id="IPR025486">
    <property type="entry name" value="DUF4378"/>
</dbReference>
<feature type="compositionally biased region" description="Basic and acidic residues" evidence="1">
    <location>
        <begin position="462"/>
        <end position="476"/>
    </location>
</feature>
<evidence type="ECO:0000256" key="1">
    <source>
        <dbReference type="SAM" id="MobiDB-lite"/>
    </source>
</evidence>
<feature type="region of interest" description="Disordered" evidence="1">
    <location>
        <begin position="708"/>
        <end position="744"/>
    </location>
</feature>
<dbReference type="PANTHER" id="PTHR46836">
    <property type="entry name" value="AFADIN"/>
    <property type="match status" value="1"/>
</dbReference>